<keyword evidence="7" id="KW-1278">Translocase</keyword>
<keyword evidence="4" id="KW-0677">Repeat</keyword>
<dbReference type="InterPro" id="IPR050107">
    <property type="entry name" value="ABC_carbohydrate_import_ATPase"/>
</dbReference>
<sequence length="512" mass="57457">MAYLEMKHVSKYFDRVAANVDVNLSIEKGEVHALLGENGAGKSTLMNILYGVYHQSEGELFLDGEKLHIKDPKDAIEKGIGMVHQHFMLIPELTVIENVVLGMRENKAILDLKAAAQKFEAMSEKYGMHINPWVKVDMLTVGHQQRLEILKALYRNANILILDEPTAVLTPQEVGVLFKVIRQLTAEGKTIIFISHKMNEIMEICDYCTVLRRGRTVQTVKVSDIKDKQELATLMVGHAVELNMHKSIKEPGNVILKVDKLTYTNKLKVDKLKEVTFDIHEGEIVGICGVDDNGQSELIKCITGNETATKGHVTILDEDCTHAGVRHILDKGVSHIPEDRHNMAMIKNLSINENLILMALKKDGYSKHGFIDWKWVTKHNQELCREYEVKTPDVNELAGNLSGGNQQKFVVGRELDRNPKILVAMHPDRGLDIGATKYIQRRILAEREKGTGVVLVSTELDEIMELSDKIVVLNNGEVMGILDQKEATVEKLGLMMAGERMPGYEKESDALD</sequence>
<dbReference type="InterPro" id="IPR017871">
    <property type="entry name" value="ABC_transporter-like_CS"/>
</dbReference>
<feature type="domain" description="ABC transporter" evidence="9">
    <location>
        <begin position="256"/>
        <end position="500"/>
    </location>
</feature>
<dbReference type="GO" id="GO:0005524">
    <property type="term" value="F:ATP binding"/>
    <property type="evidence" value="ECO:0007669"/>
    <property type="project" value="UniProtKB-KW"/>
</dbReference>
<dbReference type="PANTHER" id="PTHR43790:SF9">
    <property type="entry name" value="GALACTOFURANOSE TRANSPORTER ATP-BINDING PROTEIN YTFR"/>
    <property type="match status" value="1"/>
</dbReference>
<keyword evidence="2" id="KW-0813">Transport</keyword>
<keyword evidence="6 10" id="KW-0067">ATP-binding</keyword>
<accession>A0A1M6VDB1</accession>
<dbReference type="Proteomes" id="UP000184301">
    <property type="component" value="Unassembled WGS sequence"/>
</dbReference>
<organism evidence="10 11">
    <name type="scientific">Hespellia stercorisuis DSM 15480</name>
    <dbReference type="NCBI Taxonomy" id="1121950"/>
    <lineage>
        <taxon>Bacteria</taxon>
        <taxon>Bacillati</taxon>
        <taxon>Bacillota</taxon>
        <taxon>Clostridia</taxon>
        <taxon>Lachnospirales</taxon>
        <taxon>Lachnospiraceae</taxon>
        <taxon>Hespellia</taxon>
    </lineage>
</organism>
<evidence type="ECO:0000256" key="5">
    <source>
        <dbReference type="ARBA" id="ARBA00022741"/>
    </source>
</evidence>
<keyword evidence="8" id="KW-0472">Membrane</keyword>
<dbReference type="STRING" id="1121950.SAMN02745243_03743"/>
<dbReference type="CDD" id="cd03215">
    <property type="entry name" value="ABC_Carb_Monos_II"/>
    <property type="match status" value="1"/>
</dbReference>
<evidence type="ECO:0000256" key="1">
    <source>
        <dbReference type="ARBA" id="ARBA00004202"/>
    </source>
</evidence>
<dbReference type="SUPFAM" id="SSF52540">
    <property type="entry name" value="P-loop containing nucleoside triphosphate hydrolases"/>
    <property type="match status" value="2"/>
</dbReference>
<evidence type="ECO:0000256" key="7">
    <source>
        <dbReference type="ARBA" id="ARBA00022967"/>
    </source>
</evidence>
<gene>
    <name evidence="10" type="ORF">SAMN02745243_03743</name>
</gene>
<dbReference type="OrthoDB" id="9771863at2"/>
<dbReference type="PROSITE" id="PS00211">
    <property type="entry name" value="ABC_TRANSPORTER_1"/>
    <property type="match status" value="1"/>
</dbReference>
<dbReference type="CDD" id="cd03216">
    <property type="entry name" value="ABC_Carb_Monos_I"/>
    <property type="match status" value="1"/>
</dbReference>
<dbReference type="Pfam" id="PF00005">
    <property type="entry name" value="ABC_tran"/>
    <property type="match status" value="2"/>
</dbReference>
<dbReference type="Gene3D" id="3.40.50.300">
    <property type="entry name" value="P-loop containing nucleotide triphosphate hydrolases"/>
    <property type="match status" value="2"/>
</dbReference>
<evidence type="ECO:0000259" key="9">
    <source>
        <dbReference type="PROSITE" id="PS50893"/>
    </source>
</evidence>
<protein>
    <submittedName>
        <fullName evidence="10">Nucleoside ABC transporter ATP-binding protein</fullName>
    </submittedName>
</protein>
<evidence type="ECO:0000313" key="11">
    <source>
        <dbReference type="Proteomes" id="UP000184301"/>
    </source>
</evidence>
<dbReference type="RefSeq" id="WP_073113032.1">
    <property type="nucleotide sequence ID" value="NZ_FQZY01000088.1"/>
</dbReference>
<dbReference type="SMART" id="SM00382">
    <property type="entry name" value="AAA"/>
    <property type="match status" value="1"/>
</dbReference>
<dbReference type="InterPro" id="IPR003593">
    <property type="entry name" value="AAA+_ATPase"/>
</dbReference>
<evidence type="ECO:0000256" key="3">
    <source>
        <dbReference type="ARBA" id="ARBA00022475"/>
    </source>
</evidence>
<evidence type="ECO:0000256" key="6">
    <source>
        <dbReference type="ARBA" id="ARBA00022840"/>
    </source>
</evidence>
<name>A0A1M6VDB1_9FIRM</name>
<reference evidence="10 11" key="1">
    <citation type="submission" date="2016-11" db="EMBL/GenBank/DDBJ databases">
        <authorList>
            <person name="Jaros S."/>
            <person name="Januszkiewicz K."/>
            <person name="Wedrychowicz H."/>
        </authorList>
    </citation>
    <scope>NUCLEOTIDE SEQUENCE [LARGE SCALE GENOMIC DNA]</scope>
    <source>
        <strain evidence="10 11">DSM 15480</strain>
    </source>
</reference>
<dbReference type="GO" id="GO:0005886">
    <property type="term" value="C:plasma membrane"/>
    <property type="evidence" value="ECO:0007669"/>
    <property type="project" value="UniProtKB-SubCell"/>
</dbReference>
<evidence type="ECO:0000256" key="2">
    <source>
        <dbReference type="ARBA" id="ARBA00022448"/>
    </source>
</evidence>
<dbReference type="InterPro" id="IPR003439">
    <property type="entry name" value="ABC_transporter-like_ATP-bd"/>
</dbReference>
<dbReference type="PANTHER" id="PTHR43790">
    <property type="entry name" value="CARBOHYDRATE TRANSPORT ATP-BINDING PROTEIN MG119-RELATED"/>
    <property type="match status" value="1"/>
</dbReference>
<dbReference type="GO" id="GO:0016887">
    <property type="term" value="F:ATP hydrolysis activity"/>
    <property type="evidence" value="ECO:0007669"/>
    <property type="project" value="InterPro"/>
</dbReference>
<evidence type="ECO:0000256" key="4">
    <source>
        <dbReference type="ARBA" id="ARBA00022737"/>
    </source>
</evidence>
<dbReference type="AlphaFoldDB" id="A0A1M6VDB1"/>
<feature type="domain" description="ABC transporter" evidence="9">
    <location>
        <begin position="4"/>
        <end position="238"/>
    </location>
</feature>
<comment type="subcellular location">
    <subcellularLocation>
        <location evidence="1">Cell membrane</location>
        <topology evidence="1">Peripheral membrane protein</topology>
    </subcellularLocation>
</comment>
<keyword evidence="5" id="KW-0547">Nucleotide-binding</keyword>
<dbReference type="InterPro" id="IPR027417">
    <property type="entry name" value="P-loop_NTPase"/>
</dbReference>
<dbReference type="PROSITE" id="PS50893">
    <property type="entry name" value="ABC_TRANSPORTER_2"/>
    <property type="match status" value="2"/>
</dbReference>
<dbReference type="EMBL" id="FQZY01000088">
    <property type="protein sequence ID" value="SHK79527.1"/>
    <property type="molecule type" value="Genomic_DNA"/>
</dbReference>
<evidence type="ECO:0000313" key="10">
    <source>
        <dbReference type="EMBL" id="SHK79527.1"/>
    </source>
</evidence>
<dbReference type="FunFam" id="3.40.50.300:FF:000127">
    <property type="entry name" value="Ribose import ATP-binding protein RbsA"/>
    <property type="match status" value="1"/>
</dbReference>
<keyword evidence="3" id="KW-1003">Cell membrane</keyword>
<proteinExistence type="predicted"/>
<evidence type="ECO:0000256" key="8">
    <source>
        <dbReference type="ARBA" id="ARBA00023136"/>
    </source>
</evidence>
<keyword evidence="11" id="KW-1185">Reference proteome</keyword>